<dbReference type="Proteomes" id="UP000262621">
    <property type="component" value="Unassembled WGS sequence"/>
</dbReference>
<dbReference type="GO" id="GO:0050660">
    <property type="term" value="F:flavin adenine dinucleotide binding"/>
    <property type="evidence" value="ECO:0007669"/>
    <property type="project" value="InterPro"/>
</dbReference>
<comment type="caution">
    <text evidence="10">The sequence shown here is derived from an EMBL/GenBank/DDBJ whole genome shotgun (WGS) entry which is preliminary data.</text>
</comment>
<reference evidence="10 11" key="1">
    <citation type="submission" date="2018-08" db="EMBL/GenBank/DDBJ databases">
        <title>Verrucosispora craniellae sp. nov., isolated from a marine sponge in the South China Sea.</title>
        <authorList>
            <person name="Li L."/>
            <person name="Lin H.W."/>
        </authorList>
    </citation>
    <scope>NUCLEOTIDE SEQUENCE [LARGE SCALE GENOMIC DNA]</scope>
    <source>
        <strain evidence="10 11">LHW63014</strain>
    </source>
</reference>
<dbReference type="InterPro" id="IPR036250">
    <property type="entry name" value="AcylCo_DH-like_C"/>
</dbReference>
<dbReference type="Gene3D" id="1.20.140.10">
    <property type="entry name" value="Butyryl-CoA Dehydrogenase, subunit A, domain 3"/>
    <property type="match status" value="1"/>
</dbReference>
<evidence type="ECO:0000259" key="9">
    <source>
        <dbReference type="Pfam" id="PF02771"/>
    </source>
</evidence>
<dbReference type="Gene3D" id="1.10.540.10">
    <property type="entry name" value="Acyl-CoA dehydrogenase/oxidase, N-terminal domain"/>
    <property type="match status" value="1"/>
</dbReference>
<dbReference type="InterPro" id="IPR006091">
    <property type="entry name" value="Acyl-CoA_Oxase/DH_mid-dom"/>
</dbReference>
<dbReference type="Pfam" id="PF02770">
    <property type="entry name" value="Acyl-CoA_dh_M"/>
    <property type="match status" value="1"/>
</dbReference>
<evidence type="ECO:0000259" key="8">
    <source>
        <dbReference type="Pfam" id="PF02770"/>
    </source>
</evidence>
<name>A0A372G3W4_9ACTN</name>
<keyword evidence="5 6" id="KW-0560">Oxidoreductase</keyword>
<dbReference type="InterPro" id="IPR052161">
    <property type="entry name" value="Mycobact_Acyl-CoA_DH"/>
</dbReference>
<organism evidence="10 11">
    <name type="scientific">Micromonospora craniellae</name>
    <dbReference type="NCBI Taxonomy" id="2294034"/>
    <lineage>
        <taxon>Bacteria</taxon>
        <taxon>Bacillati</taxon>
        <taxon>Actinomycetota</taxon>
        <taxon>Actinomycetes</taxon>
        <taxon>Micromonosporales</taxon>
        <taxon>Micromonosporaceae</taxon>
        <taxon>Micromonospora</taxon>
    </lineage>
</organism>
<evidence type="ECO:0000256" key="3">
    <source>
        <dbReference type="ARBA" id="ARBA00022630"/>
    </source>
</evidence>
<dbReference type="SUPFAM" id="SSF56645">
    <property type="entry name" value="Acyl-CoA dehydrogenase NM domain-like"/>
    <property type="match status" value="1"/>
</dbReference>
<dbReference type="Pfam" id="PF00441">
    <property type="entry name" value="Acyl-CoA_dh_1"/>
    <property type="match status" value="1"/>
</dbReference>
<keyword evidence="4 6" id="KW-0274">FAD</keyword>
<accession>A0A372G3W4</accession>
<dbReference type="GO" id="GO:0016627">
    <property type="term" value="F:oxidoreductase activity, acting on the CH-CH group of donors"/>
    <property type="evidence" value="ECO:0007669"/>
    <property type="project" value="InterPro"/>
</dbReference>
<dbReference type="InterPro" id="IPR037069">
    <property type="entry name" value="AcylCoA_DH/ox_N_sf"/>
</dbReference>
<feature type="domain" description="Acyl-CoA dehydrogenase/oxidase N-terminal" evidence="9">
    <location>
        <begin position="48"/>
        <end position="123"/>
    </location>
</feature>
<dbReference type="InterPro" id="IPR013786">
    <property type="entry name" value="AcylCoA_DH/ox_N"/>
</dbReference>
<comment type="cofactor">
    <cofactor evidence="1 6">
        <name>FAD</name>
        <dbReference type="ChEBI" id="CHEBI:57692"/>
    </cofactor>
</comment>
<dbReference type="InterPro" id="IPR009100">
    <property type="entry name" value="AcylCoA_DH/oxidase_NM_dom_sf"/>
</dbReference>
<dbReference type="GO" id="GO:0005886">
    <property type="term" value="C:plasma membrane"/>
    <property type="evidence" value="ECO:0007669"/>
    <property type="project" value="TreeGrafter"/>
</dbReference>
<evidence type="ECO:0000256" key="5">
    <source>
        <dbReference type="ARBA" id="ARBA00023002"/>
    </source>
</evidence>
<comment type="similarity">
    <text evidence="2 6">Belongs to the acyl-CoA dehydrogenase family.</text>
</comment>
<evidence type="ECO:0000259" key="7">
    <source>
        <dbReference type="Pfam" id="PF00441"/>
    </source>
</evidence>
<dbReference type="PANTHER" id="PTHR43292">
    <property type="entry name" value="ACYL-COA DEHYDROGENASE"/>
    <property type="match status" value="1"/>
</dbReference>
<evidence type="ECO:0000313" key="11">
    <source>
        <dbReference type="Proteomes" id="UP000262621"/>
    </source>
</evidence>
<feature type="domain" description="Acyl-CoA oxidase/dehydrogenase middle" evidence="8">
    <location>
        <begin position="130"/>
        <end position="224"/>
    </location>
</feature>
<evidence type="ECO:0000256" key="1">
    <source>
        <dbReference type="ARBA" id="ARBA00001974"/>
    </source>
</evidence>
<keyword evidence="3 6" id="KW-0285">Flavoprotein</keyword>
<dbReference type="PANTHER" id="PTHR43292:SF4">
    <property type="entry name" value="ACYL-COA DEHYDROGENASE FADE34"/>
    <property type="match status" value="1"/>
</dbReference>
<dbReference type="InterPro" id="IPR009075">
    <property type="entry name" value="AcylCo_DH/oxidase_C"/>
</dbReference>
<keyword evidence="11" id="KW-1185">Reference proteome</keyword>
<dbReference type="SUPFAM" id="SSF47203">
    <property type="entry name" value="Acyl-CoA dehydrogenase C-terminal domain-like"/>
    <property type="match status" value="1"/>
</dbReference>
<protein>
    <submittedName>
        <fullName evidence="10">Acyl-CoA dehydrogenase</fullName>
    </submittedName>
</protein>
<dbReference type="InterPro" id="IPR046373">
    <property type="entry name" value="Acyl-CoA_Oxase/DH_mid-dom_sf"/>
</dbReference>
<evidence type="ECO:0000256" key="4">
    <source>
        <dbReference type="ARBA" id="ARBA00022827"/>
    </source>
</evidence>
<dbReference type="EMBL" id="QVFU01000003">
    <property type="protein sequence ID" value="RFS47410.1"/>
    <property type="molecule type" value="Genomic_DNA"/>
</dbReference>
<proteinExistence type="inferred from homology"/>
<dbReference type="Pfam" id="PF02771">
    <property type="entry name" value="Acyl-CoA_dh_N"/>
    <property type="match status" value="1"/>
</dbReference>
<evidence type="ECO:0000256" key="6">
    <source>
        <dbReference type="RuleBase" id="RU362125"/>
    </source>
</evidence>
<evidence type="ECO:0000313" key="10">
    <source>
        <dbReference type="EMBL" id="RFS47410.1"/>
    </source>
</evidence>
<feature type="domain" description="Acyl-CoA dehydrogenase/oxidase C-terminal" evidence="7">
    <location>
        <begin position="236"/>
        <end position="377"/>
    </location>
</feature>
<dbReference type="AlphaFoldDB" id="A0A372G3W4"/>
<dbReference type="FunFam" id="2.40.110.10:FF:000011">
    <property type="entry name" value="Acyl-CoA dehydrogenase FadE34"/>
    <property type="match status" value="1"/>
</dbReference>
<dbReference type="OrthoDB" id="2769798at2"/>
<dbReference type="Gene3D" id="2.40.110.10">
    <property type="entry name" value="Butyryl-CoA Dehydrogenase, subunit A, domain 2"/>
    <property type="match status" value="1"/>
</dbReference>
<evidence type="ECO:0000256" key="2">
    <source>
        <dbReference type="ARBA" id="ARBA00009347"/>
    </source>
</evidence>
<gene>
    <name evidence="10" type="ORF">D0Q02_05260</name>
</gene>
<sequence length="393" mass="42315">MTMPEAPFDTLVAEIHAFAAAEGLARHDPDAMVDEPGGGDGGLATSAAFQRRLFDAGLAWFDGPVAHGGRGLDPDTANALRDVLCGYVLPDQAYFTVSRQIVAPTILAHGTPEQRDRWIRALWRADVLACQLFSEPEAGSDLAALRCTAVRDGDEWVVNGQKVWSSWAHLSDVGELLARTGRPADRHRSITAFLVEMDRPGITVRPIRQINGDSHFNEVFFDDVRIPDSARLGAVDDGWAVAMSTLTSERAAMGSRDKTYLSQPFRRLRALAGDRDRLGEAERELLAEAWIREQLAGVTADRVATAGLSPSVGKLALVDDLGFYGRAAARLLGPDLVADGGTPGAATWSDFLLSSPAQRIAGGTDQIQRGIVAERVLGLPRDRHPRTKGPAAP</sequence>